<dbReference type="EMBL" id="CAJDKC010000003">
    <property type="protein sequence ID" value="CAD0334085.1"/>
    <property type="molecule type" value="Genomic_DNA"/>
</dbReference>
<organism evidence="1 2">
    <name type="scientific">Xanthomonas hortorum pv. carotae</name>
    <dbReference type="NCBI Taxonomy" id="487904"/>
    <lineage>
        <taxon>Bacteria</taxon>
        <taxon>Pseudomonadati</taxon>
        <taxon>Pseudomonadota</taxon>
        <taxon>Gammaproteobacteria</taxon>
        <taxon>Lysobacterales</taxon>
        <taxon>Lysobacteraceae</taxon>
        <taxon>Xanthomonas</taxon>
    </lineage>
</organism>
<evidence type="ECO:0000313" key="1">
    <source>
        <dbReference type="EMBL" id="CAD0334085.1"/>
    </source>
</evidence>
<reference evidence="1 2" key="1">
    <citation type="submission" date="2020-07" db="EMBL/GenBank/DDBJ databases">
        <authorList>
            <person name="Pothier F. J."/>
        </authorList>
    </citation>
    <scope>NUCLEOTIDE SEQUENCE [LARGE SCALE GENOMIC DNA]</scope>
    <source>
        <strain evidence="1 2">CFBP 7900</strain>
    </source>
</reference>
<sequence>MTVFQSGSITVQPSTRCLVCNAPADFLLKYYFSKETVMSEVVDED</sequence>
<dbReference type="EMBL" id="CAJDKC010000003">
    <property type="protein sequence ID" value="CAD0334077.1"/>
    <property type="molecule type" value="Genomic_DNA"/>
</dbReference>
<name>A0A6V7DGS1_9XANT</name>
<dbReference type="AlphaFoldDB" id="A0A6V7DGS1"/>
<protein>
    <submittedName>
        <fullName evidence="1">Uncharacterized protein</fullName>
    </submittedName>
</protein>
<evidence type="ECO:0000313" key="2">
    <source>
        <dbReference type="Proteomes" id="UP000587508"/>
    </source>
</evidence>
<dbReference type="Proteomes" id="UP000587508">
    <property type="component" value="Unassembled WGS sequence"/>
</dbReference>
<accession>A0A6V7DGS1</accession>
<proteinExistence type="predicted"/>
<gene>
    <name evidence="1" type="ORF">CFBP7900_21080</name>
</gene>
<comment type="caution">
    <text evidence="1">The sequence shown here is derived from an EMBL/GenBank/DDBJ whole genome shotgun (WGS) entry which is preliminary data.</text>
</comment>